<keyword evidence="3 6" id="KW-1133">Transmembrane helix</keyword>
<evidence type="ECO:0000256" key="4">
    <source>
        <dbReference type="ARBA" id="ARBA00023136"/>
    </source>
</evidence>
<dbReference type="SUPFAM" id="SSF103481">
    <property type="entry name" value="Multidrug resistance efflux transporter EmrE"/>
    <property type="match status" value="1"/>
</dbReference>
<organism evidence="7 9">
    <name type="scientific">Plasmodiophora brassicae</name>
    <name type="common">Clubroot disease agent</name>
    <dbReference type="NCBI Taxonomy" id="37360"/>
    <lineage>
        <taxon>Eukaryota</taxon>
        <taxon>Sar</taxon>
        <taxon>Rhizaria</taxon>
        <taxon>Endomyxa</taxon>
        <taxon>Phytomyxea</taxon>
        <taxon>Plasmodiophorida</taxon>
        <taxon>Plasmodiophoridae</taxon>
        <taxon>Plasmodiophora</taxon>
    </lineage>
</organism>
<dbReference type="GO" id="GO:0016020">
    <property type="term" value="C:membrane"/>
    <property type="evidence" value="ECO:0007669"/>
    <property type="project" value="UniProtKB-SubCell"/>
</dbReference>
<feature type="transmembrane region" description="Helical" evidence="6">
    <location>
        <begin position="174"/>
        <end position="192"/>
    </location>
</feature>
<protein>
    <submittedName>
        <fullName evidence="7">Uncharacterized protein</fullName>
    </submittedName>
</protein>
<reference evidence="8 10" key="2">
    <citation type="submission" date="2018-03" db="EMBL/GenBank/DDBJ databases">
        <authorList>
            <person name="Fogelqvist J."/>
        </authorList>
    </citation>
    <scope>NUCLEOTIDE SEQUENCE [LARGE SCALE GENOMIC DNA]</scope>
</reference>
<feature type="compositionally biased region" description="Polar residues" evidence="5">
    <location>
        <begin position="418"/>
        <end position="430"/>
    </location>
</feature>
<dbReference type="OMA" id="FYYAICS"/>
<feature type="transmembrane region" description="Helical" evidence="6">
    <location>
        <begin position="81"/>
        <end position="102"/>
    </location>
</feature>
<reference evidence="7 9" key="1">
    <citation type="submission" date="2015-02" db="EMBL/GenBank/DDBJ databases">
        <authorList>
            <person name="Chooi Y.-H."/>
        </authorList>
    </citation>
    <scope>NUCLEOTIDE SEQUENCE [LARGE SCALE GENOMIC DNA]</scope>
    <source>
        <strain evidence="7">E3</strain>
    </source>
</reference>
<evidence type="ECO:0000256" key="6">
    <source>
        <dbReference type="SAM" id="Phobius"/>
    </source>
</evidence>
<dbReference type="OrthoDB" id="165382at2759"/>
<comment type="subcellular location">
    <subcellularLocation>
        <location evidence="1">Membrane</location>
        <topology evidence="1">Multi-pass membrane protein</topology>
    </subcellularLocation>
</comment>
<evidence type="ECO:0000313" key="8">
    <source>
        <dbReference type="EMBL" id="SPR01771.1"/>
    </source>
</evidence>
<feature type="compositionally biased region" description="Basic residues" evidence="5">
    <location>
        <begin position="383"/>
        <end position="393"/>
    </location>
</feature>
<dbReference type="Proteomes" id="UP000039324">
    <property type="component" value="Unassembled WGS sequence"/>
</dbReference>
<dbReference type="GO" id="GO:0015095">
    <property type="term" value="F:magnesium ion transmembrane transporter activity"/>
    <property type="evidence" value="ECO:0007669"/>
    <property type="project" value="InterPro"/>
</dbReference>
<name>A0A0G4J2Z4_PLABS</name>
<dbReference type="EMBL" id="OVEO01000019">
    <property type="protein sequence ID" value="SPR01771.1"/>
    <property type="molecule type" value="Genomic_DNA"/>
</dbReference>
<feature type="transmembrane region" description="Helical" evidence="6">
    <location>
        <begin position="136"/>
        <end position="154"/>
    </location>
</feature>
<dbReference type="Proteomes" id="UP000290189">
    <property type="component" value="Unassembled WGS sequence"/>
</dbReference>
<dbReference type="AlphaFoldDB" id="A0A0G4J2Z4"/>
<evidence type="ECO:0000313" key="7">
    <source>
        <dbReference type="EMBL" id="CEP01601.1"/>
    </source>
</evidence>
<feature type="transmembrane region" description="Helical" evidence="6">
    <location>
        <begin position="351"/>
        <end position="368"/>
    </location>
</feature>
<evidence type="ECO:0000313" key="10">
    <source>
        <dbReference type="Proteomes" id="UP000290189"/>
    </source>
</evidence>
<feature type="region of interest" description="Disordered" evidence="5">
    <location>
        <begin position="379"/>
        <end position="441"/>
    </location>
</feature>
<dbReference type="Pfam" id="PF05653">
    <property type="entry name" value="Mg_trans_NIPA"/>
    <property type="match status" value="2"/>
</dbReference>
<feature type="transmembrane region" description="Helical" evidence="6">
    <location>
        <begin position="282"/>
        <end position="304"/>
    </location>
</feature>
<dbReference type="PANTHER" id="PTHR12570">
    <property type="match status" value="1"/>
</dbReference>
<keyword evidence="9" id="KW-1185">Reference proteome</keyword>
<keyword evidence="4 6" id="KW-0472">Membrane</keyword>
<feature type="transmembrane region" description="Helical" evidence="6">
    <location>
        <begin position="16"/>
        <end position="37"/>
    </location>
</feature>
<geneLocation type="mitochondrion" evidence="8"/>
<evidence type="ECO:0000256" key="3">
    <source>
        <dbReference type="ARBA" id="ARBA00022989"/>
    </source>
</evidence>
<keyword evidence="8" id="KW-0496">Mitochondrion</keyword>
<evidence type="ECO:0000256" key="1">
    <source>
        <dbReference type="ARBA" id="ARBA00004141"/>
    </source>
</evidence>
<dbReference type="InterPro" id="IPR037185">
    <property type="entry name" value="EmrE-like"/>
</dbReference>
<accession>A0A0G4J2Z4</accession>
<dbReference type="EMBL" id="CDSF01000113">
    <property type="protein sequence ID" value="CEP01601.1"/>
    <property type="molecule type" value="Genomic_DNA"/>
</dbReference>
<gene>
    <name evidence="7" type="ORF">PBRA_008543</name>
    <name evidence="8" type="ORF">PLBR_LOCUS8986</name>
</gene>
<evidence type="ECO:0000256" key="2">
    <source>
        <dbReference type="ARBA" id="ARBA00022692"/>
    </source>
</evidence>
<feature type="transmembrane region" description="Helical" evidence="6">
    <location>
        <begin position="108"/>
        <end position="127"/>
    </location>
</feature>
<evidence type="ECO:0000256" key="5">
    <source>
        <dbReference type="SAM" id="MobiDB-lite"/>
    </source>
</evidence>
<evidence type="ECO:0000313" key="9">
    <source>
        <dbReference type="Proteomes" id="UP000039324"/>
    </source>
</evidence>
<dbReference type="InterPro" id="IPR008521">
    <property type="entry name" value="Mg_trans_NIPA"/>
</dbReference>
<sequence length="441" mass="48557">MGGFGALGDDDRTWGVHHWVIGVVLACLASVISNLGINLQKLSHMRRARGRAPVPLSSPTAPTTASALSDINQTKYYLQPLWVSGITLVILGAIADFFALAFAPQVVIAPLGSVTLIANVFFAPLLLEETINRREVLAVSIIIIGSVISVWFASHDDKLFGLDELFELYTKPRFLIFAVLIMGIICVMLSALEHYDRLRADAVTSQKASHAQLASLLDDGHVHSDADLAPQLTPAMIFYQTRAVKIHRFLYPALSGIIGAQNVLFAKCTAELLYGSMAGGKLLFVHLPTYMVIAALGITIFFQIKYLNDGLYLFEASYVVPVFQTFWCLGSVASGLVFFGEYQHMQAGQMSMFFLGIGVTVSGLMLLSKREVRDQIEDWRPSPRPRRPARRQSVHVELGGDPDGHHPRLKPAALSEISMRTDTYSDTEPSPRSYLLTANHR</sequence>
<proteinExistence type="predicted"/>
<dbReference type="PANTHER" id="PTHR12570:SF9">
    <property type="entry name" value="MAGNESIUM TRANSPORTER NIPA8-RELATED"/>
    <property type="match status" value="1"/>
</dbReference>
<keyword evidence="2 6" id="KW-0812">Transmembrane</keyword>